<dbReference type="AlphaFoldDB" id="A0A366E2D9"/>
<dbReference type="InterPro" id="IPR006176">
    <property type="entry name" value="3-OHacyl-CoA_DH_NAD-bd"/>
</dbReference>
<evidence type="ECO:0000256" key="1">
    <source>
        <dbReference type="ARBA" id="ARBA00005005"/>
    </source>
</evidence>
<protein>
    <submittedName>
        <fullName evidence="11">3-hydroxyacyl-CoA dehydrogenase</fullName>
    </submittedName>
</protein>
<comment type="catalytic activity">
    <reaction evidence="7">
        <text>a (3S)-3-hydroxyacyl-CoA + NAD(+) = a 3-oxoacyl-CoA + NADH + H(+)</text>
        <dbReference type="Rhea" id="RHEA:22432"/>
        <dbReference type="ChEBI" id="CHEBI:15378"/>
        <dbReference type="ChEBI" id="CHEBI:57318"/>
        <dbReference type="ChEBI" id="CHEBI:57540"/>
        <dbReference type="ChEBI" id="CHEBI:57945"/>
        <dbReference type="ChEBI" id="CHEBI:90726"/>
        <dbReference type="EC" id="1.1.1.35"/>
    </reaction>
</comment>
<feature type="domain" description="3-hydroxyacyl-CoA dehydrogenase NAD binding" evidence="10">
    <location>
        <begin position="7"/>
        <end position="187"/>
    </location>
</feature>
<evidence type="ECO:0000256" key="7">
    <source>
        <dbReference type="ARBA" id="ARBA00049556"/>
    </source>
</evidence>
<gene>
    <name evidence="11" type="ORF">DFR74_101545</name>
</gene>
<keyword evidence="3" id="KW-0276">Fatty acid metabolism</keyword>
<name>A0A366E2D9_9NOCA</name>
<evidence type="ECO:0000256" key="2">
    <source>
        <dbReference type="ARBA" id="ARBA00005086"/>
    </source>
</evidence>
<dbReference type="InterPro" id="IPR006108">
    <property type="entry name" value="3HC_DH_C"/>
</dbReference>
<dbReference type="InterPro" id="IPR006168">
    <property type="entry name" value="G3P_DH_NAD-dep"/>
</dbReference>
<sequence>MTIDIRKVTVLGTGVLGSQIAFQTAFHGFDVTAYDIDDEALDAARDRFATLVTTYEAEVEGAGGGKAGRTAESITLTADLADAVKDADLVIEAVPEVLTIKQDTYRKLAELAPERTIFATNSSTLLPSDIEDATGRPDKFLALHFANRVWKFNTAEVMGTADTDPAVFAAVVAFAENIGMVPIELHKEKAGYVLNSLLVPFLNSGIALAAGGYADPEAVDKTWRIATGAPMGPFQILDIIGLTTPYNILANSGEADGEQLAAWLKANYIDKGKLGIATGEGFYRYNG</sequence>
<dbReference type="RefSeq" id="WP_067504747.1">
    <property type="nucleotide sequence ID" value="NZ_CP107943.1"/>
</dbReference>
<evidence type="ECO:0000259" key="10">
    <source>
        <dbReference type="Pfam" id="PF02737"/>
    </source>
</evidence>
<dbReference type="NCBIfam" id="NF006143">
    <property type="entry name" value="PRK08293.1"/>
    <property type="match status" value="1"/>
</dbReference>
<dbReference type="EMBL" id="QNRE01000001">
    <property type="protein sequence ID" value="RBO96530.1"/>
    <property type="molecule type" value="Genomic_DNA"/>
</dbReference>
<accession>A0A366E2D9</accession>
<dbReference type="PIRSF" id="PIRSF000105">
    <property type="entry name" value="HCDH"/>
    <property type="match status" value="1"/>
</dbReference>
<dbReference type="PRINTS" id="PR00077">
    <property type="entry name" value="GPDHDRGNASE"/>
</dbReference>
<dbReference type="PANTHER" id="PTHR43561">
    <property type="match status" value="1"/>
</dbReference>
<keyword evidence="4" id="KW-0560">Oxidoreductase</keyword>
<dbReference type="InterPro" id="IPR022694">
    <property type="entry name" value="3-OHacyl-CoA_DH"/>
</dbReference>
<dbReference type="Proteomes" id="UP000252586">
    <property type="component" value="Unassembled WGS sequence"/>
</dbReference>
<dbReference type="PANTHER" id="PTHR43561:SF3">
    <property type="entry name" value="HYDROXYACYL-COENZYME A DEHYDROGENASE, MITOCHONDRIAL"/>
    <property type="match status" value="1"/>
</dbReference>
<comment type="pathway">
    <text evidence="2">Lipid metabolism; butanoate metabolism.</text>
</comment>
<feature type="site" description="Important for catalytic activity" evidence="8">
    <location>
        <position position="144"/>
    </location>
</feature>
<dbReference type="InterPro" id="IPR036291">
    <property type="entry name" value="NAD(P)-bd_dom_sf"/>
</dbReference>
<evidence type="ECO:0000256" key="6">
    <source>
        <dbReference type="ARBA" id="ARBA00023098"/>
    </source>
</evidence>
<dbReference type="OrthoDB" id="9771883at2"/>
<dbReference type="Gene3D" id="3.40.50.720">
    <property type="entry name" value="NAD(P)-binding Rossmann-like Domain"/>
    <property type="match status" value="1"/>
</dbReference>
<evidence type="ECO:0000259" key="9">
    <source>
        <dbReference type="Pfam" id="PF00725"/>
    </source>
</evidence>
<dbReference type="SUPFAM" id="SSF48179">
    <property type="entry name" value="6-phosphogluconate dehydrogenase C-terminal domain-like"/>
    <property type="match status" value="1"/>
</dbReference>
<dbReference type="InterPro" id="IPR013328">
    <property type="entry name" value="6PGD_dom2"/>
</dbReference>
<evidence type="ECO:0000313" key="12">
    <source>
        <dbReference type="Proteomes" id="UP000252586"/>
    </source>
</evidence>
<comment type="pathway">
    <text evidence="1">Lipid metabolism; fatty acid beta-oxidation.</text>
</comment>
<dbReference type="InterPro" id="IPR052242">
    <property type="entry name" value="Mito_3-hydroxyacyl-CoA_DH"/>
</dbReference>
<organism evidence="11 12">
    <name type="scientific">Nocardia puris</name>
    <dbReference type="NCBI Taxonomy" id="208602"/>
    <lineage>
        <taxon>Bacteria</taxon>
        <taxon>Bacillati</taxon>
        <taxon>Actinomycetota</taxon>
        <taxon>Actinomycetes</taxon>
        <taxon>Mycobacteriales</taxon>
        <taxon>Nocardiaceae</taxon>
        <taxon>Nocardia</taxon>
    </lineage>
</organism>
<evidence type="ECO:0000256" key="5">
    <source>
        <dbReference type="ARBA" id="ARBA00023027"/>
    </source>
</evidence>
<dbReference type="Pfam" id="PF02737">
    <property type="entry name" value="3HCDH_N"/>
    <property type="match status" value="1"/>
</dbReference>
<comment type="caution">
    <text evidence="11">The sequence shown here is derived from an EMBL/GenBank/DDBJ whole genome shotgun (WGS) entry which is preliminary data.</text>
</comment>
<dbReference type="GO" id="GO:0006072">
    <property type="term" value="P:glycerol-3-phosphate metabolic process"/>
    <property type="evidence" value="ECO:0007669"/>
    <property type="project" value="InterPro"/>
</dbReference>
<keyword evidence="12" id="KW-1185">Reference proteome</keyword>
<dbReference type="Pfam" id="PF00725">
    <property type="entry name" value="3HCDH"/>
    <property type="match status" value="1"/>
</dbReference>
<evidence type="ECO:0000313" key="11">
    <source>
        <dbReference type="EMBL" id="RBO96530.1"/>
    </source>
</evidence>
<dbReference type="InterPro" id="IPR008927">
    <property type="entry name" value="6-PGluconate_DH-like_C_sf"/>
</dbReference>
<dbReference type="GO" id="GO:0006635">
    <property type="term" value="P:fatty acid beta-oxidation"/>
    <property type="evidence" value="ECO:0007669"/>
    <property type="project" value="TreeGrafter"/>
</dbReference>
<dbReference type="GO" id="GO:0070403">
    <property type="term" value="F:NAD+ binding"/>
    <property type="evidence" value="ECO:0007669"/>
    <property type="project" value="InterPro"/>
</dbReference>
<reference evidence="11 12" key="1">
    <citation type="submission" date="2018-06" db="EMBL/GenBank/DDBJ databases">
        <title>Genomic Encyclopedia of Type Strains, Phase IV (KMG-IV): sequencing the most valuable type-strain genomes for metagenomic binning, comparative biology and taxonomic classification.</title>
        <authorList>
            <person name="Goeker M."/>
        </authorList>
    </citation>
    <scope>NUCLEOTIDE SEQUENCE [LARGE SCALE GENOMIC DNA]</scope>
    <source>
        <strain evidence="11 12">DSM 44599</strain>
    </source>
</reference>
<dbReference type="STRING" id="1210090.GCA_001613185_01260"/>
<proteinExistence type="predicted"/>
<dbReference type="GO" id="GO:0003857">
    <property type="term" value="F:(3S)-3-hydroxyacyl-CoA dehydrogenase (NAD+) activity"/>
    <property type="evidence" value="ECO:0007669"/>
    <property type="project" value="UniProtKB-EC"/>
</dbReference>
<dbReference type="Gene3D" id="1.10.1040.10">
    <property type="entry name" value="N-(1-d-carboxylethyl)-l-norvaline Dehydrogenase, domain 2"/>
    <property type="match status" value="1"/>
</dbReference>
<evidence type="ECO:0000256" key="4">
    <source>
        <dbReference type="ARBA" id="ARBA00023002"/>
    </source>
</evidence>
<dbReference type="SUPFAM" id="SSF51735">
    <property type="entry name" value="NAD(P)-binding Rossmann-fold domains"/>
    <property type="match status" value="1"/>
</dbReference>
<evidence type="ECO:0000256" key="8">
    <source>
        <dbReference type="PIRSR" id="PIRSR000105-1"/>
    </source>
</evidence>
<keyword evidence="5" id="KW-0520">NAD</keyword>
<keyword evidence="6" id="KW-0443">Lipid metabolism</keyword>
<feature type="domain" description="3-hydroxyacyl-CoA dehydrogenase C-terminal" evidence="9">
    <location>
        <begin position="191"/>
        <end position="285"/>
    </location>
</feature>
<evidence type="ECO:0000256" key="3">
    <source>
        <dbReference type="ARBA" id="ARBA00022832"/>
    </source>
</evidence>